<dbReference type="EMBL" id="MN740741">
    <property type="protein sequence ID" value="QHU09670.1"/>
    <property type="molecule type" value="Genomic_DNA"/>
</dbReference>
<dbReference type="InterPro" id="IPR003795">
    <property type="entry name" value="DUF192"/>
</dbReference>
<evidence type="ECO:0008006" key="2">
    <source>
        <dbReference type="Google" id="ProtNLM"/>
    </source>
</evidence>
<reference evidence="1" key="1">
    <citation type="journal article" date="2020" name="Nature">
        <title>Giant virus diversity and host interactions through global metagenomics.</title>
        <authorList>
            <person name="Schulz F."/>
            <person name="Roux S."/>
            <person name="Paez-Espino D."/>
            <person name="Jungbluth S."/>
            <person name="Walsh D.A."/>
            <person name="Denef V.J."/>
            <person name="McMahon K.D."/>
            <person name="Konstantinidis K.T."/>
            <person name="Eloe-Fadrosh E.A."/>
            <person name="Kyrpides N.C."/>
            <person name="Woyke T."/>
        </authorList>
    </citation>
    <scope>NUCLEOTIDE SEQUENCE</scope>
    <source>
        <strain evidence="1">GVMAG-S-1101164-105</strain>
    </source>
</reference>
<dbReference type="AlphaFoldDB" id="A0A6C0JY77"/>
<evidence type="ECO:0000313" key="1">
    <source>
        <dbReference type="EMBL" id="QHU09670.1"/>
    </source>
</evidence>
<accession>A0A6C0JY77</accession>
<sequence>MSVKDGDIYTLNVGDRKAFKVSVVVSFSARQKGLSGNPGLPSGTGLLFIFDTLSYQTMWMPDMKFPLDIVWLDENMTIVNITYNTPPCVSRDDCISYPSIYLVKYAIEMTAGEANKYGFRVGSSVTVQ</sequence>
<dbReference type="Gene3D" id="2.60.120.1140">
    <property type="entry name" value="Protein of unknown function DUF192"/>
    <property type="match status" value="1"/>
</dbReference>
<name>A0A6C0JY77_9ZZZZ</name>
<proteinExistence type="predicted"/>
<dbReference type="PANTHER" id="PTHR37953:SF1">
    <property type="entry name" value="UPF0127 PROTEIN MJ1496"/>
    <property type="match status" value="1"/>
</dbReference>
<dbReference type="InterPro" id="IPR038695">
    <property type="entry name" value="Saro_0823-like_sf"/>
</dbReference>
<dbReference type="Pfam" id="PF02643">
    <property type="entry name" value="DUF192"/>
    <property type="match status" value="1"/>
</dbReference>
<dbReference type="PANTHER" id="PTHR37953">
    <property type="entry name" value="UPF0127 PROTEIN MJ1496"/>
    <property type="match status" value="1"/>
</dbReference>
<protein>
    <recommendedName>
        <fullName evidence="2">DUF192 domain-containing protein</fullName>
    </recommendedName>
</protein>
<organism evidence="1">
    <name type="scientific">viral metagenome</name>
    <dbReference type="NCBI Taxonomy" id="1070528"/>
    <lineage>
        <taxon>unclassified sequences</taxon>
        <taxon>metagenomes</taxon>
        <taxon>organismal metagenomes</taxon>
    </lineage>
</organism>